<sequence length="60" mass="7422">MEEKKKEIHISSEIQIDYNKVEKYIEYRVNRIYLNRIRNIDIFNKNYKNVIEKKTNSGEK</sequence>
<dbReference type="EMBL" id="MK500408">
    <property type="protein sequence ID" value="QBK89158.1"/>
    <property type="molecule type" value="Genomic_DNA"/>
</dbReference>
<organism evidence="1">
    <name type="scientific">Mimivirus LCMiAC02</name>
    <dbReference type="NCBI Taxonomy" id="2506609"/>
    <lineage>
        <taxon>Viruses</taxon>
        <taxon>Varidnaviria</taxon>
        <taxon>Bamfordvirae</taxon>
        <taxon>Nucleocytoviricota</taxon>
        <taxon>Megaviricetes</taxon>
        <taxon>Imitervirales</taxon>
        <taxon>Mimiviridae</taxon>
        <taxon>Klosneuvirinae</taxon>
    </lineage>
</organism>
<accession>A0A481Z108</accession>
<name>A0A481Z108_9VIRU</name>
<proteinExistence type="predicted"/>
<evidence type="ECO:0000313" key="1">
    <source>
        <dbReference type="EMBL" id="QBK89158.1"/>
    </source>
</evidence>
<reference evidence="1" key="1">
    <citation type="journal article" date="2019" name="MBio">
        <title>Virus Genomes from Deep Sea Sediments Expand the Ocean Megavirome and Support Independent Origins of Viral Gigantism.</title>
        <authorList>
            <person name="Backstrom D."/>
            <person name="Yutin N."/>
            <person name="Jorgensen S.L."/>
            <person name="Dharamshi J."/>
            <person name="Homa F."/>
            <person name="Zaremba-Niedwiedzka K."/>
            <person name="Spang A."/>
            <person name="Wolf Y.I."/>
            <person name="Koonin E.V."/>
            <person name="Ettema T.J."/>
        </authorList>
    </citation>
    <scope>NUCLEOTIDE SEQUENCE</scope>
</reference>
<gene>
    <name evidence="1" type="ORF">LCMiAC02_02520</name>
</gene>
<protein>
    <submittedName>
        <fullName evidence="1">Uncharacterized protein</fullName>
    </submittedName>
</protein>